<feature type="transmembrane region" description="Helical" evidence="7">
    <location>
        <begin position="295"/>
        <end position="319"/>
    </location>
</feature>
<dbReference type="EMBL" id="AM180088">
    <property type="protein sequence ID" value="CAJ53572.1"/>
    <property type="molecule type" value="Genomic_DNA"/>
</dbReference>
<dbReference type="STRING" id="362976.HQ_3477A"/>
<evidence type="ECO:0000256" key="6">
    <source>
        <dbReference type="ARBA" id="ARBA00038076"/>
    </source>
</evidence>
<evidence type="ECO:0000256" key="4">
    <source>
        <dbReference type="ARBA" id="ARBA00022989"/>
    </source>
</evidence>
<comment type="similarity">
    <text evidence="6">Belongs to the ABC-4 integral membrane protein family.</text>
</comment>
<dbReference type="eggNOG" id="arCOG02312">
    <property type="taxonomic scope" value="Archaea"/>
</dbReference>
<dbReference type="AlphaFoldDB" id="Q18EP9"/>
<dbReference type="PANTHER" id="PTHR30572">
    <property type="entry name" value="MEMBRANE COMPONENT OF TRANSPORTER-RELATED"/>
    <property type="match status" value="1"/>
</dbReference>
<evidence type="ECO:0000313" key="10">
    <source>
        <dbReference type="Proteomes" id="UP000001975"/>
    </source>
</evidence>
<evidence type="ECO:0000256" key="2">
    <source>
        <dbReference type="ARBA" id="ARBA00022475"/>
    </source>
</evidence>
<dbReference type="RefSeq" id="WP_011572665.1">
    <property type="nucleotide sequence ID" value="NC_008212.1"/>
</dbReference>
<accession>Q18EP9</accession>
<dbReference type="Proteomes" id="UP000001975">
    <property type="component" value="Chromosome"/>
</dbReference>
<gene>
    <name evidence="9" type="ordered locus">HQ_3477A</name>
</gene>
<feature type="transmembrane region" description="Helical" evidence="7">
    <location>
        <begin position="391"/>
        <end position="414"/>
    </location>
</feature>
<feature type="domain" description="ABC3 transporter permease C-terminal" evidence="8">
    <location>
        <begin position="300"/>
        <end position="418"/>
    </location>
</feature>
<comment type="subcellular location">
    <subcellularLocation>
        <location evidence="1">Cell membrane</location>
        <topology evidence="1">Multi-pass membrane protein</topology>
    </subcellularLocation>
</comment>
<dbReference type="InterPro" id="IPR003838">
    <property type="entry name" value="ABC3_permease_C"/>
</dbReference>
<dbReference type="GeneID" id="4194227"/>
<dbReference type="PANTHER" id="PTHR30572:SF4">
    <property type="entry name" value="ABC TRANSPORTER PERMEASE YTRF"/>
    <property type="match status" value="1"/>
</dbReference>
<dbReference type="KEGG" id="hwa:HQ_3477A"/>
<evidence type="ECO:0000256" key="3">
    <source>
        <dbReference type="ARBA" id="ARBA00022692"/>
    </source>
</evidence>
<organism evidence="9 10">
    <name type="scientific">Haloquadratum walsbyi (strain DSM 16790 / HBSQ001)</name>
    <dbReference type="NCBI Taxonomy" id="362976"/>
    <lineage>
        <taxon>Archaea</taxon>
        <taxon>Methanobacteriati</taxon>
        <taxon>Methanobacteriota</taxon>
        <taxon>Stenosarchaea group</taxon>
        <taxon>Halobacteria</taxon>
        <taxon>Halobacteriales</taxon>
        <taxon>Haloferacaceae</taxon>
        <taxon>Haloquadratum</taxon>
    </lineage>
</organism>
<keyword evidence="10" id="KW-1185">Reference proteome</keyword>
<dbReference type="HOGENOM" id="CLU_052935_0_0_2"/>
<evidence type="ECO:0000256" key="5">
    <source>
        <dbReference type="ARBA" id="ARBA00023136"/>
    </source>
</evidence>
<proteinExistence type="inferred from homology"/>
<dbReference type="InterPro" id="IPR050250">
    <property type="entry name" value="Macrolide_Exporter_MacB"/>
</dbReference>
<name>Q18EP9_HALWD</name>
<evidence type="ECO:0000259" key="8">
    <source>
        <dbReference type="Pfam" id="PF02687"/>
    </source>
</evidence>
<protein>
    <submittedName>
        <fullName evidence="9">ABC-type transport system permease protein</fullName>
    </submittedName>
</protein>
<evidence type="ECO:0000256" key="7">
    <source>
        <dbReference type="SAM" id="Phobius"/>
    </source>
</evidence>
<feature type="transmembrane region" description="Helical" evidence="7">
    <location>
        <begin position="340"/>
        <end position="371"/>
    </location>
</feature>
<keyword evidence="4 7" id="KW-1133">Transmembrane helix</keyword>
<dbReference type="GO" id="GO:0022857">
    <property type="term" value="F:transmembrane transporter activity"/>
    <property type="evidence" value="ECO:0007669"/>
    <property type="project" value="TreeGrafter"/>
</dbReference>
<feature type="transmembrane region" description="Helical" evidence="7">
    <location>
        <begin position="45"/>
        <end position="70"/>
    </location>
</feature>
<keyword evidence="2" id="KW-1003">Cell membrane</keyword>
<sequence>MTDKTDTDFDPDIHSASRSKRILRLSTFAITRILNRLRTPGARRITLTLVGVMIAIALMTTVSGVALGLATQSAVQGDNVDYWIVPETGDLNTIAVSTGQTRLGDTHRLTSRLTRNDRIQYATPVLSQVVPVQTQTSTTREYILLVGVVPPNGSNPTIASVPTEELTPGDPYFDANRSTDSWTGELIATQAAATVLNASTGEPIMPAGTDQTFRITDVADSDLRTGVGAAPVALVHLSELQAITGAADGDTASQILVSSSSQRVRTTIEGIYPQTNVVTRTGFAGQTVSTSSLPVAMGIAAFVVALIVGVLFTATTMGLEITHDRQFIAILSAVGYTERSVGFVVALQVVTVCFIGGTVGALLGIGGIYATNTILAQTLSLPAPGIIDPRLIPYGIMTAVLIGILALPYPVWLARRTTITEALRL</sequence>
<keyword evidence="3 7" id="KW-0812">Transmembrane</keyword>
<dbReference type="Pfam" id="PF02687">
    <property type="entry name" value="FtsX"/>
    <property type="match status" value="1"/>
</dbReference>
<dbReference type="GO" id="GO:0005886">
    <property type="term" value="C:plasma membrane"/>
    <property type="evidence" value="ECO:0007669"/>
    <property type="project" value="UniProtKB-SubCell"/>
</dbReference>
<evidence type="ECO:0000256" key="1">
    <source>
        <dbReference type="ARBA" id="ARBA00004651"/>
    </source>
</evidence>
<keyword evidence="5 7" id="KW-0472">Membrane</keyword>
<reference evidence="9 10" key="1">
    <citation type="journal article" date="2006" name="BMC Genomics">
        <title>The genome of the square archaeon Haloquadratum walsbyi: life at the limits of water activity.</title>
        <authorList>
            <person name="Bolhuis H.H."/>
            <person name="Palm P.P."/>
            <person name="Wende A.W."/>
            <person name="Falb M.M."/>
            <person name="Rampp M.M."/>
            <person name="Rodriguez-Valera F.F."/>
            <person name="Pfeiffer F.F."/>
            <person name="Oesterhelt D.D."/>
        </authorList>
    </citation>
    <scope>NUCLEOTIDE SEQUENCE [LARGE SCALE GENOMIC DNA]</scope>
    <source>
        <strain evidence="10">DSM 16790 / HBSQ001</strain>
    </source>
</reference>
<evidence type="ECO:0000313" key="9">
    <source>
        <dbReference type="EMBL" id="CAJ53572.1"/>
    </source>
</evidence>